<feature type="domain" description="DALR anticodon binding" evidence="13">
    <location>
        <begin position="450"/>
        <end position="570"/>
    </location>
</feature>
<evidence type="ECO:0000256" key="9">
    <source>
        <dbReference type="ARBA" id="ARBA00023146"/>
    </source>
</evidence>
<dbReference type="Proteomes" id="UP000229526">
    <property type="component" value="Unassembled WGS sequence"/>
</dbReference>
<evidence type="ECO:0000259" key="14">
    <source>
        <dbReference type="SMART" id="SM01016"/>
    </source>
</evidence>
<evidence type="ECO:0000256" key="10">
    <source>
        <dbReference type="ARBA" id="ARBA00049339"/>
    </source>
</evidence>
<keyword evidence="7 11" id="KW-0067">ATP-binding</keyword>
<keyword evidence="5 11" id="KW-0436">Ligase</keyword>
<dbReference type="SUPFAM" id="SSF47323">
    <property type="entry name" value="Anticodon-binding domain of a subclass of class I aminoacyl-tRNA synthetases"/>
    <property type="match status" value="1"/>
</dbReference>
<dbReference type="AlphaFoldDB" id="A0A2H0ULM9"/>
<keyword evidence="6 11" id="KW-0547">Nucleotide-binding</keyword>
<dbReference type="FunFam" id="3.40.50.620:FF:000116">
    <property type="entry name" value="Arginine--tRNA ligase"/>
    <property type="match status" value="1"/>
</dbReference>
<comment type="similarity">
    <text evidence="2 11 12">Belongs to the class-I aminoacyl-tRNA synthetase family.</text>
</comment>
<dbReference type="NCBIfam" id="TIGR00456">
    <property type="entry name" value="argS"/>
    <property type="match status" value="1"/>
</dbReference>
<keyword evidence="9 11" id="KW-0030">Aminoacyl-tRNA synthetase</keyword>
<dbReference type="InterPro" id="IPR009080">
    <property type="entry name" value="tRNAsynth_Ia_anticodon-bd"/>
</dbReference>
<dbReference type="EMBL" id="PFBD01000008">
    <property type="protein sequence ID" value="PIR87307.1"/>
    <property type="molecule type" value="Genomic_DNA"/>
</dbReference>
<dbReference type="GO" id="GO:0006420">
    <property type="term" value="P:arginyl-tRNA aminoacylation"/>
    <property type="evidence" value="ECO:0007669"/>
    <property type="project" value="UniProtKB-UniRule"/>
</dbReference>
<evidence type="ECO:0000313" key="16">
    <source>
        <dbReference type="Proteomes" id="UP000229526"/>
    </source>
</evidence>
<dbReference type="InterPro" id="IPR036695">
    <property type="entry name" value="Arg-tRNA-synth_N_sf"/>
</dbReference>
<keyword evidence="8 11" id="KW-0648">Protein biosynthesis</keyword>
<evidence type="ECO:0000313" key="15">
    <source>
        <dbReference type="EMBL" id="PIR87307.1"/>
    </source>
</evidence>
<dbReference type="GO" id="GO:0004814">
    <property type="term" value="F:arginine-tRNA ligase activity"/>
    <property type="evidence" value="ECO:0007669"/>
    <property type="project" value="UniProtKB-UniRule"/>
</dbReference>
<evidence type="ECO:0000256" key="7">
    <source>
        <dbReference type="ARBA" id="ARBA00022840"/>
    </source>
</evidence>
<dbReference type="SMART" id="SM00836">
    <property type="entry name" value="DALR_1"/>
    <property type="match status" value="1"/>
</dbReference>
<comment type="caution">
    <text evidence="11">Lacks conserved residue(s) required for the propagation of feature annotation.</text>
</comment>
<dbReference type="GO" id="GO:0005737">
    <property type="term" value="C:cytoplasm"/>
    <property type="evidence" value="ECO:0007669"/>
    <property type="project" value="UniProtKB-SubCell"/>
</dbReference>
<feature type="domain" description="Arginyl tRNA synthetase N-terminal" evidence="14">
    <location>
        <begin position="1"/>
        <end position="85"/>
    </location>
</feature>
<evidence type="ECO:0000256" key="12">
    <source>
        <dbReference type="RuleBase" id="RU363038"/>
    </source>
</evidence>
<accession>A0A2H0ULM9</accession>
<dbReference type="Pfam" id="PF00750">
    <property type="entry name" value="tRNA-synt_1d"/>
    <property type="match status" value="1"/>
</dbReference>
<dbReference type="Gene3D" id="1.10.730.10">
    <property type="entry name" value="Isoleucyl-tRNA Synthetase, Domain 1"/>
    <property type="match status" value="1"/>
</dbReference>
<evidence type="ECO:0000256" key="11">
    <source>
        <dbReference type="HAMAP-Rule" id="MF_00123"/>
    </source>
</evidence>
<proteinExistence type="inferred from homology"/>
<name>A0A2H0ULM9_9BACT</name>
<dbReference type="GO" id="GO:0005524">
    <property type="term" value="F:ATP binding"/>
    <property type="evidence" value="ECO:0007669"/>
    <property type="project" value="UniProtKB-UniRule"/>
</dbReference>
<dbReference type="InterPro" id="IPR014729">
    <property type="entry name" value="Rossmann-like_a/b/a_fold"/>
</dbReference>
<evidence type="ECO:0000256" key="5">
    <source>
        <dbReference type="ARBA" id="ARBA00022598"/>
    </source>
</evidence>
<dbReference type="CDD" id="cd00671">
    <property type="entry name" value="ArgRS_core"/>
    <property type="match status" value="1"/>
</dbReference>
<dbReference type="InterPro" id="IPR001278">
    <property type="entry name" value="Arg-tRNA-ligase"/>
</dbReference>
<comment type="catalytic activity">
    <reaction evidence="10 11">
        <text>tRNA(Arg) + L-arginine + ATP = L-arginyl-tRNA(Arg) + AMP + diphosphate</text>
        <dbReference type="Rhea" id="RHEA:20301"/>
        <dbReference type="Rhea" id="RHEA-COMP:9658"/>
        <dbReference type="Rhea" id="RHEA-COMP:9673"/>
        <dbReference type="ChEBI" id="CHEBI:30616"/>
        <dbReference type="ChEBI" id="CHEBI:32682"/>
        <dbReference type="ChEBI" id="CHEBI:33019"/>
        <dbReference type="ChEBI" id="CHEBI:78442"/>
        <dbReference type="ChEBI" id="CHEBI:78513"/>
        <dbReference type="ChEBI" id="CHEBI:456215"/>
        <dbReference type="EC" id="6.1.1.19"/>
    </reaction>
</comment>
<dbReference type="SMART" id="SM01016">
    <property type="entry name" value="Arg_tRNA_synt_N"/>
    <property type="match status" value="1"/>
</dbReference>
<evidence type="ECO:0000256" key="1">
    <source>
        <dbReference type="ARBA" id="ARBA00004496"/>
    </source>
</evidence>
<dbReference type="Gene3D" id="3.40.50.620">
    <property type="entry name" value="HUPs"/>
    <property type="match status" value="1"/>
</dbReference>
<comment type="caution">
    <text evidence="15">The sequence shown here is derived from an EMBL/GenBank/DDBJ whole genome shotgun (WGS) entry which is preliminary data.</text>
</comment>
<dbReference type="SUPFAM" id="SSF55190">
    <property type="entry name" value="Arginyl-tRNA synthetase (ArgRS), N-terminal 'additional' domain"/>
    <property type="match status" value="1"/>
</dbReference>
<evidence type="ECO:0000259" key="13">
    <source>
        <dbReference type="SMART" id="SM00836"/>
    </source>
</evidence>
<comment type="subunit">
    <text evidence="3 11">Monomer.</text>
</comment>
<dbReference type="SUPFAM" id="SSF52374">
    <property type="entry name" value="Nucleotidylyl transferase"/>
    <property type="match status" value="1"/>
</dbReference>
<dbReference type="FunFam" id="1.10.730.10:FF:000006">
    <property type="entry name" value="Arginyl-tRNA synthetase 2, mitochondrial"/>
    <property type="match status" value="1"/>
</dbReference>
<reference evidence="16" key="1">
    <citation type="submission" date="2017-09" db="EMBL/GenBank/DDBJ databases">
        <title>Depth-based differentiation of microbial function through sediment-hosted aquifers and enrichment of novel symbionts in the deep terrestrial subsurface.</title>
        <authorList>
            <person name="Probst A.J."/>
            <person name="Ladd B."/>
            <person name="Jarett J.K."/>
            <person name="Geller-Mcgrath D.E."/>
            <person name="Sieber C.M.K."/>
            <person name="Emerson J.B."/>
            <person name="Anantharaman K."/>
            <person name="Thomas B.C."/>
            <person name="Malmstrom R."/>
            <person name="Stieglmeier M."/>
            <person name="Klingl A."/>
            <person name="Woyke T."/>
            <person name="Ryan C.M."/>
            <person name="Banfield J.F."/>
        </authorList>
    </citation>
    <scope>NUCLEOTIDE SEQUENCE [LARGE SCALE GENOMIC DNA]</scope>
</reference>
<dbReference type="InterPro" id="IPR035684">
    <property type="entry name" value="ArgRS_core"/>
</dbReference>
<comment type="subcellular location">
    <subcellularLocation>
        <location evidence="1 11">Cytoplasm</location>
    </subcellularLocation>
</comment>
<evidence type="ECO:0000256" key="6">
    <source>
        <dbReference type="ARBA" id="ARBA00022741"/>
    </source>
</evidence>
<sequence>MHMQGFVKEFIQKTLELKAEPGVEVPTVASYGHYSSNVAMQLAKERGVNPRDLAQDFIASLQVADKDGVFTNIELAGPGFINFWLSSDWLREQLVKKYGKKIDGVNVGKKEQVIVEYSSINIAKRMHVGHLRTTIIGDALANIHEYLGYKVTRWNYLGDWGTQFGKLIAAYKLWGDKEEVAQAPIESLLTLYVKFHDEAKQGPTLEDKGRAEFKKLEDGDSENRKLWQWFKEETLKEVSVIYRRLGVDFDVDIGEAFYEKALQSIIKDLKKKGIAQESEGAIIVPLEEFNLPPALIQKSDGATLYLTRDIANLEYRLKKYKPSKILIVVGNEQSLHFRQLGAISQLMGLNSSELRHVSYGLILGADGKKFSTREGGVVSIEELLDKAVEMAYGVVSQKNPDLPEEERRQVAEAVGVGALKYNDLRENRNSDIIFDWDQMLNLAGNTAPYLQYTVARLRSILRKSQIPSTKFQIKKANLKLLDQEIELALMKKMLDFDDSVIVSAQQYMTSHLATYLHELSQMANQYYEQVHVLADENEERKLARLAFVDRVAAVLTKGLELLGIDVPERI</sequence>
<evidence type="ECO:0000256" key="2">
    <source>
        <dbReference type="ARBA" id="ARBA00005594"/>
    </source>
</evidence>
<dbReference type="InterPro" id="IPR008909">
    <property type="entry name" value="DALR_anticod-bd"/>
</dbReference>
<protein>
    <recommendedName>
        <fullName evidence="11">Arginine--tRNA ligase</fullName>
        <ecNumber evidence="11">6.1.1.19</ecNumber>
    </recommendedName>
    <alternativeName>
        <fullName evidence="11">Arginyl-tRNA synthetase</fullName>
        <shortName evidence="11">ArgRS</shortName>
    </alternativeName>
</protein>
<dbReference type="InterPro" id="IPR005148">
    <property type="entry name" value="Arg-tRNA-synth_N"/>
</dbReference>
<dbReference type="PANTHER" id="PTHR11956:SF5">
    <property type="entry name" value="ARGININE--TRNA LIGASE, CYTOPLASMIC"/>
    <property type="match status" value="1"/>
</dbReference>
<evidence type="ECO:0000256" key="8">
    <source>
        <dbReference type="ARBA" id="ARBA00022917"/>
    </source>
</evidence>
<dbReference type="Pfam" id="PF03485">
    <property type="entry name" value="Arg_tRNA_synt_N"/>
    <property type="match status" value="1"/>
</dbReference>
<evidence type="ECO:0000256" key="4">
    <source>
        <dbReference type="ARBA" id="ARBA00022490"/>
    </source>
</evidence>
<dbReference type="Gene3D" id="3.30.1360.70">
    <property type="entry name" value="Arginyl tRNA synthetase N-terminal domain"/>
    <property type="match status" value="1"/>
</dbReference>
<evidence type="ECO:0000256" key="3">
    <source>
        <dbReference type="ARBA" id="ARBA00011245"/>
    </source>
</evidence>
<dbReference type="HAMAP" id="MF_00123">
    <property type="entry name" value="Arg_tRNA_synth"/>
    <property type="match status" value="1"/>
</dbReference>
<dbReference type="Pfam" id="PF05746">
    <property type="entry name" value="DALR_1"/>
    <property type="match status" value="1"/>
</dbReference>
<keyword evidence="4 11" id="KW-0963">Cytoplasm</keyword>
<dbReference type="EC" id="6.1.1.19" evidence="11"/>
<gene>
    <name evidence="11" type="primary">argS</name>
    <name evidence="15" type="ORF">COU11_00980</name>
</gene>
<organism evidence="15 16">
    <name type="scientific">Candidatus Harrisonbacteria bacterium CG10_big_fil_rev_8_21_14_0_10_49_15</name>
    <dbReference type="NCBI Taxonomy" id="1974587"/>
    <lineage>
        <taxon>Bacteria</taxon>
        <taxon>Candidatus Harrisoniibacteriota</taxon>
    </lineage>
</organism>
<dbReference type="PANTHER" id="PTHR11956">
    <property type="entry name" value="ARGINYL-TRNA SYNTHETASE"/>
    <property type="match status" value="1"/>
</dbReference>
<dbReference type="PRINTS" id="PR01038">
    <property type="entry name" value="TRNASYNTHARG"/>
</dbReference>